<feature type="transmembrane region" description="Helical" evidence="1">
    <location>
        <begin position="72"/>
        <end position="94"/>
    </location>
</feature>
<sequence length="114" mass="12686">MNSASQVPTTRRGPTADEFVAMQQSSEFGDLRSAYRNFTFPCTVAFLAWFLLYVVCAMFAPGLMAIELAGGWNLGLVWGLLQFASTFIITWAYVKYANKNIEPKAAAIREEMEG</sequence>
<name>A0A7G7CNJ3_9CORY</name>
<dbReference type="PANTHER" id="PTHR38441">
    <property type="entry name" value="INTEGRAL MEMBRANE PROTEIN-RELATED"/>
    <property type="match status" value="1"/>
</dbReference>
<reference evidence="2 3" key="1">
    <citation type="submission" date="2020-07" db="EMBL/GenBank/DDBJ databases">
        <title>Complete genome and description of Corynebacterium incognita strain Marseille-Q3630 sp. nov.</title>
        <authorList>
            <person name="Boxberger M."/>
        </authorList>
    </citation>
    <scope>NUCLEOTIDE SEQUENCE [LARGE SCALE GENOMIC DNA]</scope>
    <source>
        <strain evidence="2 3">Marseille-Q3630</strain>
    </source>
</reference>
<proteinExistence type="predicted"/>
<dbReference type="InterPro" id="IPR007436">
    <property type="entry name" value="DUF485"/>
</dbReference>
<dbReference type="AlphaFoldDB" id="A0A7G7CNJ3"/>
<keyword evidence="1" id="KW-0472">Membrane</keyword>
<keyword evidence="1" id="KW-1133">Transmembrane helix</keyword>
<evidence type="ECO:0000313" key="2">
    <source>
        <dbReference type="EMBL" id="QNE89159.1"/>
    </source>
</evidence>
<accession>A0A7G7CNJ3</accession>
<gene>
    <name evidence="2" type="ORF">H0194_08850</name>
</gene>
<dbReference type="Proteomes" id="UP000515743">
    <property type="component" value="Chromosome"/>
</dbReference>
<evidence type="ECO:0000256" key="1">
    <source>
        <dbReference type="SAM" id="Phobius"/>
    </source>
</evidence>
<dbReference type="EMBL" id="CP059404">
    <property type="protein sequence ID" value="QNE89159.1"/>
    <property type="molecule type" value="Genomic_DNA"/>
</dbReference>
<evidence type="ECO:0000313" key="3">
    <source>
        <dbReference type="Proteomes" id="UP000515743"/>
    </source>
</evidence>
<dbReference type="KEGG" id="cik:H0194_08850"/>
<keyword evidence="1" id="KW-0812">Transmembrane</keyword>
<dbReference type="Pfam" id="PF04341">
    <property type="entry name" value="DUF485"/>
    <property type="match status" value="1"/>
</dbReference>
<feature type="transmembrane region" description="Helical" evidence="1">
    <location>
        <begin position="38"/>
        <end position="60"/>
    </location>
</feature>
<keyword evidence="3" id="KW-1185">Reference proteome</keyword>
<protein>
    <submittedName>
        <fullName evidence="2">DUF485 domain-containing protein</fullName>
    </submittedName>
</protein>
<organism evidence="2 3">
    <name type="scientific">Corynebacterium incognita</name>
    <dbReference type="NCBI Taxonomy" id="2754725"/>
    <lineage>
        <taxon>Bacteria</taxon>
        <taxon>Bacillati</taxon>
        <taxon>Actinomycetota</taxon>
        <taxon>Actinomycetes</taxon>
        <taxon>Mycobacteriales</taxon>
        <taxon>Corynebacteriaceae</taxon>
        <taxon>Corynebacterium</taxon>
    </lineage>
</organism>
<dbReference type="RefSeq" id="WP_185175537.1">
    <property type="nucleotide sequence ID" value="NZ_CP059404.1"/>
</dbReference>
<dbReference type="PANTHER" id="PTHR38441:SF1">
    <property type="entry name" value="MEMBRANE PROTEIN"/>
    <property type="match status" value="1"/>
</dbReference>